<accession>A0ABP5RI81</accession>
<dbReference type="Proteomes" id="UP001500305">
    <property type="component" value="Unassembled WGS sequence"/>
</dbReference>
<gene>
    <name evidence="3" type="ORF">GCM10010430_54010</name>
</gene>
<dbReference type="PANTHER" id="PTHR42059">
    <property type="entry name" value="TNT DOMAIN-CONTAINING PROTEIN"/>
    <property type="match status" value="1"/>
</dbReference>
<sequence>MKVPRILTTLAAAAVLFAGSLPAAAEAQTFRADHGGGHGPGQAAFDKSLTECSTELLDGDPRLGPLRLPVLGLVGKEVTGYRPTDDLGSERFLDLYWRDGGFIFPKQDGYVLNPDGTPQKSEVTLQEDQDIDRFGSERGQFLAPEGTPYAQRAIPPQNLVGDPAAGCNYHDYRVLKPFKVFTGPVAPWFAQPGLGTQYQLDSSLVPGAPPGRDFNVGWLVANHFLERII</sequence>
<feature type="chain" id="PRO_5045707452" description="TNT domain-containing protein" evidence="1">
    <location>
        <begin position="26"/>
        <end position="229"/>
    </location>
</feature>
<keyword evidence="4" id="KW-1185">Reference proteome</keyword>
<evidence type="ECO:0000313" key="3">
    <source>
        <dbReference type="EMBL" id="GAA2262775.1"/>
    </source>
</evidence>
<feature type="signal peptide" evidence="1">
    <location>
        <begin position="1"/>
        <end position="25"/>
    </location>
</feature>
<keyword evidence="1" id="KW-0732">Signal</keyword>
<protein>
    <recommendedName>
        <fullName evidence="2">TNT domain-containing protein</fullName>
    </recommendedName>
</protein>
<evidence type="ECO:0000259" key="2">
    <source>
        <dbReference type="Pfam" id="PF14021"/>
    </source>
</evidence>
<dbReference type="EMBL" id="BAAATR010000028">
    <property type="protein sequence ID" value="GAA2262775.1"/>
    <property type="molecule type" value="Genomic_DNA"/>
</dbReference>
<feature type="domain" description="TNT" evidence="2">
    <location>
        <begin position="124"/>
        <end position="228"/>
    </location>
</feature>
<evidence type="ECO:0000256" key="1">
    <source>
        <dbReference type="SAM" id="SignalP"/>
    </source>
</evidence>
<organism evidence="3 4">
    <name type="scientific">Kitasatospora cystarginea</name>
    <dbReference type="NCBI Taxonomy" id="58350"/>
    <lineage>
        <taxon>Bacteria</taxon>
        <taxon>Bacillati</taxon>
        <taxon>Actinomycetota</taxon>
        <taxon>Actinomycetes</taxon>
        <taxon>Kitasatosporales</taxon>
        <taxon>Streptomycetaceae</taxon>
        <taxon>Kitasatospora</taxon>
    </lineage>
</organism>
<name>A0ABP5RI81_9ACTN</name>
<dbReference type="Pfam" id="PF14021">
    <property type="entry name" value="TNT"/>
    <property type="match status" value="1"/>
</dbReference>
<dbReference type="InterPro" id="IPR053024">
    <property type="entry name" value="Fungal_surface_NADase"/>
</dbReference>
<dbReference type="RefSeq" id="WP_344639105.1">
    <property type="nucleotide sequence ID" value="NZ_BAAATR010000028.1"/>
</dbReference>
<dbReference type="InterPro" id="IPR025331">
    <property type="entry name" value="TNT"/>
</dbReference>
<comment type="caution">
    <text evidence="3">The sequence shown here is derived from an EMBL/GenBank/DDBJ whole genome shotgun (WGS) entry which is preliminary data.</text>
</comment>
<evidence type="ECO:0000313" key="4">
    <source>
        <dbReference type="Proteomes" id="UP001500305"/>
    </source>
</evidence>
<proteinExistence type="predicted"/>
<reference evidence="4" key="1">
    <citation type="journal article" date="2019" name="Int. J. Syst. Evol. Microbiol.">
        <title>The Global Catalogue of Microorganisms (GCM) 10K type strain sequencing project: providing services to taxonomists for standard genome sequencing and annotation.</title>
        <authorList>
            <consortium name="The Broad Institute Genomics Platform"/>
            <consortium name="The Broad Institute Genome Sequencing Center for Infectious Disease"/>
            <person name="Wu L."/>
            <person name="Ma J."/>
        </authorList>
    </citation>
    <scope>NUCLEOTIDE SEQUENCE [LARGE SCALE GENOMIC DNA]</scope>
    <source>
        <strain evidence="4">JCM 7356</strain>
    </source>
</reference>
<dbReference type="PANTHER" id="PTHR42059:SF1">
    <property type="entry name" value="TNT DOMAIN-CONTAINING PROTEIN"/>
    <property type="match status" value="1"/>
</dbReference>